<organism evidence="4 5">
    <name type="scientific">Mycolicibacterium mucogenicum</name>
    <name type="common">Mycobacterium mucogenicum</name>
    <dbReference type="NCBI Taxonomy" id="56689"/>
    <lineage>
        <taxon>Bacteria</taxon>
        <taxon>Bacillati</taxon>
        <taxon>Actinomycetota</taxon>
        <taxon>Actinomycetes</taxon>
        <taxon>Mycobacteriales</taxon>
        <taxon>Mycobacteriaceae</taxon>
        <taxon>Mycolicibacterium</taxon>
    </lineage>
</organism>
<dbReference type="SUPFAM" id="SSF46689">
    <property type="entry name" value="Homeodomain-like"/>
    <property type="match status" value="1"/>
</dbReference>
<feature type="DNA-binding region" description="H-T-H motif" evidence="2">
    <location>
        <begin position="41"/>
        <end position="60"/>
    </location>
</feature>
<dbReference type="PROSITE" id="PS50977">
    <property type="entry name" value="HTH_TETR_2"/>
    <property type="match status" value="1"/>
</dbReference>
<dbReference type="InterPro" id="IPR050624">
    <property type="entry name" value="HTH-type_Tx_Regulator"/>
</dbReference>
<dbReference type="InterPro" id="IPR009057">
    <property type="entry name" value="Homeodomain-like_sf"/>
</dbReference>
<evidence type="ECO:0000259" key="3">
    <source>
        <dbReference type="PROSITE" id="PS50977"/>
    </source>
</evidence>
<accession>A0A4R5WLG0</accession>
<evidence type="ECO:0000256" key="1">
    <source>
        <dbReference type="ARBA" id="ARBA00023125"/>
    </source>
</evidence>
<sequence>MSTVTRPFRGVNADQRVLDRRNRLIAAGLDEVAEVGVAGLRMNTVCRRARLSQRYFYEHFANRDELLAALFDDVMRDVFTQTVAAVDACGPGIVERASAALAVFYDVIISDVPRARLYAESAGVAAVAARKRVATDQYVAFVTEQVAAVVGPMDDRTTGRLAMATRVLVGGQVDAAVALAAGDVVISRADYIALCARMLSDAIAAAASGV</sequence>
<gene>
    <name evidence="4" type="ORF">EUA03_07650</name>
</gene>
<dbReference type="InterPro" id="IPR001647">
    <property type="entry name" value="HTH_TetR"/>
</dbReference>
<evidence type="ECO:0000313" key="5">
    <source>
        <dbReference type="Proteomes" id="UP000294929"/>
    </source>
</evidence>
<dbReference type="Proteomes" id="UP000294929">
    <property type="component" value="Unassembled WGS sequence"/>
</dbReference>
<dbReference type="Gene3D" id="1.10.357.10">
    <property type="entry name" value="Tetracycline Repressor, domain 2"/>
    <property type="match status" value="1"/>
</dbReference>
<reference evidence="4 5" key="1">
    <citation type="submission" date="2019-01" db="EMBL/GenBank/DDBJ databases">
        <title>High-quality-draft genome sequences of five non-tuberculosis mycobacteriaceae isolated from a nosocomial environment.</title>
        <authorList>
            <person name="Tiago I."/>
            <person name="Alarico S."/>
            <person name="Pereira S.G."/>
            <person name="Coelho C."/>
            <person name="Maranha A."/>
            <person name="Empadinhas N."/>
        </authorList>
    </citation>
    <scope>NUCLEOTIDE SEQUENCE [LARGE SCALE GENOMIC DNA]</scope>
    <source>
        <strain evidence="4 5">24AIII</strain>
    </source>
</reference>
<comment type="caution">
    <text evidence="4">The sequence shown here is derived from an EMBL/GenBank/DDBJ whole genome shotgun (WGS) entry which is preliminary data.</text>
</comment>
<dbReference type="Pfam" id="PF00440">
    <property type="entry name" value="TetR_N"/>
    <property type="match status" value="1"/>
</dbReference>
<dbReference type="EMBL" id="SDLO01000005">
    <property type="protein sequence ID" value="TDK91163.1"/>
    <property type="molecule type" value="Genomic_DNA"/>
</dbReference>
<keyword evidence="1 2" id="KW-0238">DNA-binding</keyword>
<protein>
    <submittedName>
        <fullName evidence="4">TetR/AcrR family transcriptional regulator</fullName>
    </submittedName>
</protein>
<proteinExistence type="predicted"/>
<dbReference type="PANTHER" id="PTHR43479">
    <property type="entry name" value="ACREF/ENVCD OPERON REPRESSOR-RELATED"/>
    <property type="match status" value="1"/>
</dbReference>
<dbReference type="AlphaFoldDB" id="A0A4R5WLG0"/>
<dbReference type="GO" id="GO:0003677">
    <property type="term" value="F:DNA binding"/>
    <property type="evidence" value="ECO:0007669"/>
    <property type="project" value="UniProtKB-UniRule"/>
</dbReference>
<name>A0A4R5WLG0_MYCMU</name>
<feature type="domain" description="HTH tetR-type" evidence="3">
    <location>
        <begin position="18"/>
        <end position="78"/>
    </location>
</feature>
<dbReference type="RefSeq" id="WP_133426157.1">
    <property type="nucleotide sequence ID" value="NZ_SDLO01000005.1"/>
</dbReference>
<evidence type="ECO:0000313" key="4">
    <source>
        <dbReference type="EMBL" id="TDK91163.1"/>
    </source>
</evidence>
<dbReference type="PANTHER" id="PTHR43479:SF11">
    <property type="entry name" value="ACREF_ENVCD OPERON REPRESSOR-RELATED"/>
    <property type="match status" value="1"/>
</dbReference>
<evidence type="ECO:0000256" key="2">
    <source>
        <dbReference type="PROSITE-ProRule" id="PRU00335"/>
    </source>
</evidence>